<proteinExistence type="predicted"/>
<dbReference type="SUPFAM" id="SSF51182">
    <property type="entry name" value="RmlC-like cupins"/>
    <property type="match status" value="1"/>
</dbReference>
<dbReference type="STRING" id="68895.RR42_s0304"/>
<dbReference type="Gene3D" id="2.60.120.10">
    <property type="entry name" value="Jelly Rolls"/>
    <property type="match status" value="1"/>
</dbReference>
<dbReference type="AlphaFoldDB" id="A0A0C4YGR5"/>
<accession>A0A0C4YGR5</accession>
<dbReference type="Proteomes" id="UP000031843">
    <property type="component" value="Chromosome secondary"/>
</dbReference>
<dbReference type="InterPro" id="IPR013096">
    <property type="entry name" value="Cupin_2"/>
</dbReference>
<dbReference type="RefSeq" id="WP_043353100.1">
    <property type="nucleotide sequence ID" value="NZ_CP010537.1"/>
</dbReference>
<dbReference type="InterPro" id="IPR011051">
    <property type="entry name" value="RmlC_Cupin_sf"/>
</dbReference>
<feature type="domain" description="Cupin type-2" evidence="1">
    <location>
        <begin position="35"/>
        <end position="104"/>
    </location>
</feature>
<reference evidence="2 3" key="1">
    <citation type="journal article" date="2015" name="Genome Announc.">
        <title>Complete Genome Sequence of Cupriavidus basilensis 4G11, Isolated from the Oak Ridge Field Research Center Site.</title>
        <authorList>
            <person name="Ray J."/>
            <person name="Waters R.J."/>
            <person name="Skerker J.M."/>
            <person name="Kuehl J.V."/>
            <person name="Price M.N."/>
            <person name="Huang J."/>
            <person name="Chakraborty R."/>
            <person name="Arkin A.P."/>
            <person name="Deutschbauer A."/>
        </authorList>
    </citation>
    <scope>NUCLEOTIDE SEQUENCE [LARGE SCALE GENOMIC DNA]</scope>
    <source>
        <strain evidence="2">4G11</strain>
    </source>
</reference>
<dbReference type="EMBL" id="CP010537">
    <property type="protein sequence ID" value="AJG21900.1"/>
    <property type="molecule type" value="Genomic_DNA"/>
</dbReference>
<organism evidence="2 3">
    <name type="scientific">Cupriavidus basilensis</name>
    <dbReference type="NCBI Taxonomy" id="68895"/>
    <lineage>
        <taxon>Bacteria</taxon>
        <taxon>Pseudomonadati</taxon>
        <taxon>Pseudomonadota</taxon>
        <taxon>Betaproteobacteria</taxon>
        <taxon>Burkholderiales</taxon>
        <taxon>Burkholderiaceae</taxon>
        <taxon>Cupriavidus</taxon>
    </lineage>
</organism>
<dbReference type="KEGG" id="cbw:RR42_s0304"/>
<evidence type="ECO:0000259" key="1">
    <source>
        <dbReference type="Pfam" id="PF07883"/>
    </source>
</evidence>
<gene>
    <name evidence="2" type="ORF">RR42_s0304</name>
</gene>
<name>A0A0C4YGR5_9BURK</name>
<dbReference type="PANTHER" id="PTHR36440:SF1">
    <property type="entry name" value="PUTATIVE (AFU_ORTHOLOGUE AFUA_8G07350)-RELATED"/>
    <property type="match status" value="1"/>
</dbReference>
<keyword evidence="3" id="KW-1185">Reference proteome</keyword>
<protein>
    <submittedName>
        <fullName evidence="2">Putative conserved protein, contains double-stranded beta-helix domain</fullName>
    </submittedName>
</protein>
<dbReference type="PANTHER" id="PTHR36440">
    <property type="entry name" value="PUTATIVE (AFU_ORTHOLOGUE AFUA_8G07350)-RELATED"/>
    <property type="match status" value="1"/>
</dbReference>
<evidence type="ECO:0000313" key="3">
    <source>
        <dbReference type="Proteomes" id="UP000031843"/>
    </source>
</evidence>
<sequence length="151" mass="15605">MALDGGTPGDSIQVGQLHIQYLIDGAAAGGMGVFELTVPPGAQVPPAHSHTHNEECVYVLAGRLRYAVDGVARDLAPGEWMHTPRGSVHQFSNPHGDAARALVVLTPDIGAQYFRDVADVVNAGAPPDRAALVAVMSRYGLIPAAPPAAPG</sequence>
<dbReference type="Pfam" id="PF07883">
    <property type="entry name" value="Cupin_2"/>
    <property type="match status" value="1"/>
</dbReference>
<dbReference type="InterPro" id="IPR014710">
    <property type="entry name" value="RmlC-like_jellyroll"/>
</dbReference>
<dbReference type="OrthoDB" id="2648023at2"/>
<evidence type="ECO:0000313" key="2">
    <source>
        <dbReference type="EMBL" id="AJG21900.1"/>
    </source>
</evidence>
<dbReference type="InterPro" id="IPR053146">
    <property type="entry name" value="QDO-like"/>
</dbReference>